<reference evidence="9 10" key="1">
    <citation type="submission" date="2015-07" db="EMBL/GenBank/DDBJ databases">
        <authorList>
            <person name="Noorani M."/>
        </authorList>
    </citation>
    <scope>NUCLEOTIDE SEQUENCE [LARGE SCALE GENOMIC DNA]</scope>
    <source>
        <strain evidence="9 10">CECT 5088</strain>
    </source>
</reference>
<evidence type="ECO:0000256" key="3">
    <source>
        <dbReference type="ARBA" id="ARBA00022692"/>
    </source>
</evidence>
<keyword evidence="3 6" id="KW-0812">Transmembrane</keyword>
<keyword evidence="4 6" id="KW-1133">Transmembrane helix</keyword>
<feature type="transmembrane region" description="Helical" evidence="6">
    <location>
        <begin position="115"/>
        <end position="136"/>
    </location>
</feature>
<dbReference type="InterPro" id="IPR018076">
    <property type="entry name" value="T2SS_GspF_dom"/>
</dbReference>
<feature type="transmembrane region" description="Helical" evidence="6">
    <location>
        <begin position="87"/>
        <end position="109"/>
    </location>
</feature>
<feature type="transmembrane region" description="Helical" evidence="6">
    <location>
        <begin position="294"/>
        <end position="313"/>
    </location>
</feature>
<dbReference type="Pfam" id="PF00482">
    <property type="entry name" value="T2SSF"/>
    <property type="match status" value="1"/>
</dbReference>
<evidence type="ECO:0000313" key="10">
    <source>
        <dbReference type="Proteomes" id="UP000048908"/>
    </source>
</evidence>
<dbReference type="EMBL" id="CXPG01000020">
    <property type="protein sequence ID" value="CTQ33844.1"/>
    <property type="molecule type" value="Genomic_DNA"/>
</dbReference>
<keyword evidence="2" id="KW-1003">Cell membrane</keyword>
<dbReference type="Pfam" id="PF19360">
    <property type="entry name" value="TadB_TadC_N"/>
    <property type="match status" value="1"/>
</dbReference>
<dbReference type="Proteomes" id="UP000048908">
    <property type="component" value="Unassembled WGS sequence"/>
</dbReference>
<dbReference type="GO" id="GO:0005886">
    <property type="term" value="C:plasma membrane"/>
    <property type="evidence" value="ECO:0007669"/>
    <property type="project" value="UniProtKB-SubCell"/>
</dbReference>
<evidence type="ECO:0000313" key="9">
    <source>
        <dbReference type="EMBL" id="CTQ33844.1"/>
    </source>
</evidence>
<evidence type="ECO:0000256" key="2">
    <source>
        <dbReference type="ARBA" id="ARBA00022475"/>
    </source>
</evidence>
<gene>
    <name evidence="9" type="ORF">JAN5088_02630</name>
</gene>
<organism evidence="9 10">
    <name type="scientific">Jannaschia rubra</name>
    <dbReference type="NCBI Taxonomy" id="282197"/>
    <lineage>
        <taxon>Bacteria</taxon>
        <taxon>Pseudomonadati</taxon>
        <taxon>Pseudomonadota</taxon>
        <taxon>Alphaproteobacteria</taxon>
        <taxon>Rhodobacterales</taxon>
        <taxon>Roseobacteraceae</taxon>
        <taxon>Jannaschia</taxon>
    </lineage>
</organism>
<dbReference type="Gene3D" id="1.20.81.30">
    <property type="entry name" value="Type II secretion system (T2SS), domain F"/>
    <property type="match status" value="1"/>
</dbReference>
<dbReference type="STRING" id="282197.SAMN04488517_102680"/>
<evidence type="ECO:0000256" key="6">
    <source>
        <dbReference type="SAM" id="Phobius"/>
    </source>
</evidence>
<dbReference type="PANTHER" id="PTHR35007">
    <property type="entry name" value="INTEGRAL MEMBRANE PROTEIN-RELATED"/>
    <property type="match status" value="1"/>
</dbReference>
<feature type="transmembrane region" description="Helical" evidence="6">
    <location>
        <begin position="261"/>
        <end position="282"/>
    </location>
</feature>
<dbReference type="InterPro" id="IPR042094">
    <property type="entry name" value="T2SS_GspF_sf"/>
</dbReference>
<evidence type="ECO:0000259" key="8">
    <source>
        <dbReference type="Pfam" id="PF19360"/>
    </source>
</evidence>
<comment type="subcellular location">
    <subcellularLocation>
        <location evidence="1">Cell membrane</location>
        <topology evidence="1">Multi-pass membrane protein</topology>
    </subcellularLocation>
</comment>
<sequence>MELSIEPLIYIAVFGAVFLSIGAIYGLVFGNSIKLNNRVNRRLALLEKGQTRDEVMAQLRKEMSQHDRAKQIPLYSLLAEKAQKANLAFTPGMLIGVMVLMVVMSFLLMTVLTGAALPIRLLLSFGIGIGGVYTWVNNKAKKRLALMEEQLPDAVELIVRSLRVGHPLNSAIGIVAKEIADPLGSEMGFIADEAAYGRDVPEALRALAERVDLQDLRFLAVAVAIQQKSGGNLAEILEGLSKVIRARFKLFRKVKAITAEARWSGIFLSAFPVLAAIAINVMKPDYYSEVSETAYFIPAACVVIVFLIVNVIFMRMMVNIKV</sequence>
<protein>
    <submittedName>
        <fullName evidence="9">Flp pilus assembly protein TadB</fullName>
    </submittedName>
</protein>
<feature type="transmembrane region" description="Helical" evidence="6">
    <location>
        <begin position="7"/>
        <end position="28"/>
    </location>
</feature>
<evidence type="ECO:0000256" key="5">
    <source>
        <dbReference type="ARBA" id="ARBA00023136"/>
    </source>
</evidence>
<name>A0A0M6XV70_9RHOB</name>
<evidence type="ECO:0000259" key="7">
    <source>
        <dbReference type="Pfam" id="PF00482"/>
    </source>
</evidence>
<dbReference type="PANTHER" id="PTHR35007:SF1">
    <property type="entry name" value="PILUS ASSEMBLY PROTEIN"/>
    <property type="match status" value="1"/>
</dbReference>
<evidence type="ECO:0000256" key="4">
    <source>
        <dbReference type="ARBA" id="ARBA00022989"/>
    </source>
</evidence>
<keyword evidence="5 6" id="KW-0472">Membrane</keyword>
<feature type="domain" description="Type II secretion system protein TadB-like N-terminal" evidence="8">
    <location>
        <begin position="1"/>
        <end position="143"/>
    </location>
</feature>
<dbReference type="RefSeq" id="WP_055683204.1">
    <property type="nucleotide sequence ID" value="NZ_CANMUL010000001.1"/>
</dbReference>
<dbReference type="OrthoDB" id="9803381at2"/>
<accession>A0A0M6XV70</accession>
<proteinExistence type="predicted"/>
<evidence type="ECO:0000256" key="1">
    <source>
        <dbReference type="ARBA" id="ARBA00004651"/>
    </source>
</evidence>
<dbReference type="AlphaFoldDB" id="A0A0M6XV70"/>
<keyword evidence="10" id="KW-1185">Reference proteome</keyword>
<dbReference type="InterPro" id="IPR045824">
    <property type="entry name" value="T2SS_TadB-like_N"/>
</dbReference>
<feature type="domain" description="Type II secretion system protein GspF" evidence="7">
    <location>
        <begin position="156"/>
        <end position="277"/>
    </location>
</feature>